<dbReference type="EMBL" id="MZ443774">
    <property type="protein sequence ID" value="QZE56897.1"/>
    <property type="molecule type" value="Genomic_DNA"/>
</dbReference>
<sequence>MISDITVGCIYKSPSDRPFIVDCIAAHGQDCSLPMVVYRNLEKTLDKPAGTVWVIPESLFTMQFSEYECGEHHEHNELVSASGVKGVRSFFLSLLGE</sequence>
<proteinExistence type="predicted"/>
<gene>
    <name evidence="1" type="ORF">pEaSNUABM32_00024</name>
</gene>
<dbReference type="Proteomes" id="UP000827788">
    <property type="component" value="Segment"/>
</dbReference>
<accession>A0AAE7XKD3</accession>
<evidence type="ECO:0000313" key="2">
    <source>
        <dbReference type="Proteomes" id="UP000827788"/>
    </source>
</evidence>
<organism evidence="1 2">
    <name type="scientific">Erwinia phage pEa_SNUABM_32</name>
    <dbReference type="NCBI Taxonomy" id="2869555"/>
    <lineage>
        <taxon>Viruses</taxon>
        <taxon>Duplodnaviria</taxon>
        <taxon>Heunggongvirae</taxon>
        <taxon>Uroviricota</taxon>
        <taxon>Caudoviricetes</taxon>
        <taxon>Alexandravirus</taxon>
        <taxon>Alexandravirus SNUABM32</taxon>
    </lineage>
</organism>
<protein>
    <submittedName>
        <fullName evidence="1">Uncharacterized protein</fullName>
    </submittedName>
</protein>
<name>A0AAE7XKD3_9CAUD</name>
<keyword evidence="2" id="KW-1185">Reference proteome</keyword>
<evidence type="ECO:0000313" key="1">
    <source>
        <dbReference type="EMBL" id="QZE56897.1"/>
    </source>
</evidence>
<reference evidence="1 2" key="1">
    <citation type="submission" date="2021-06" db="EMBL/GenBank/DDBJ databases">
        <title>Complete genome sequence of Erwinia phage pEa_SNUABM_32.</title>
        <authorList>
            <person name="Kim S.G."/>
            <person name="Park S.C."/>
        </authorList>
    </citation>
    <scope>NUCLEOTIDE SEQUENCE [LARGE SCALE GENOMIC DNA]</scope>
</reference>